<evidence type="ECO:0000313" key="8">
    <source>
        <dbReference type="EMBL" id="ANJ67818.1"/>
    </source>
</evidence>
<dbReference type="InterPro" id="IPR039565">
    <property type="entry name" value="BamD-like"/>
</dbReference>
<reference evidence="8 9" key="1">
    <citation type="submission" date="2016-06" db="EMBL/GenBank/DDBJ databases">
        <title>Insight into the functional genes involving in sulfur oxidation in Pearl River water.</title>
        <authorList>
            <person name="Luo J."/>
            <person name="Tan X."/>
            <person name="Lin W."/>
        </authorList>
    </citation>
    <scope>NUCLEOTIDE SEQUENCE [LARGE SCALE GENOMIC DNA]</scope>
    <source>
        <strain evidence="8 9">LS2</strain>
    </source>
</reference>
<dbReference type="SUPFAM" id="SSF48452">
    <property type="entry name" value="TPR-like"/>
    <property type="match status" value="1"/>
</dbReference>
<evidence type="ECO:0000256" key="3">
    <source>
        <dbReference type="ARBA" id="ARBA00023139"/>
    </source>
</evidence>
<keyword evidence="1 6" id="KW-0732">Signal</keyword>
<keyword evidence="3" id="KW-0564">Palmitate</keyword>
<evidence type="ECO:0000256" key="4">
    <source>
        <dbReference type="ARBA" id="ARBA00023237"/>
    </source>
</evidence>
<dbReference type="NCBIfam" id="TIGR03302">
    <property type="entry name" value="OM_YfiO"/>
    <property type="match status" value="1"/>
</dbReference>
<dbReference type="AlphaFoldDB" id="A0A191ZJ00"/>
<dbReference type="OrthoDB" id="9779191at2"/>
<dbReference type="GO" id="GO:0051205">
    <property type="term" value="P:protein insertion into membrane"/>
    <property type="evidence" value="ECO:0007669"/>
    <property type="project" value="UniProtKB-UniRule"/>
</dbReference>
<evidence type="ECO:0000313" key="9">
    <source>
        <dbReference type="Proteomes" id="UP000078596"/>
    </source>
</evidence>
<dbReference type="GO" id="GO:1990063">
    <property type="term" value="C:Bam protein complex"/>
    <property type="evidence" value="ECO:0007669"/>
    <property type="project" value="TreeGrafter"/>
</dbReference>
<comment type="subcellular location">
    <subcellularLocation>
        <location evidence="6">Cell outer membrane</location>
    </subcellularLocation>
</comment>
<dbReference type="KEGG" id="haz:A9404_10890"/>
<dbReference type="Gene3D" id="1.25.40.10">
    <property type="entry name" value="Tetratricopeptide repeat domain"/>
    <property type="match status" value="1"/>
</dbReference>
<evidence type="ECO:0000256" key="5">
    <source>
        <dbReference type="ARBA" id="ARBA00023288"/>
    </source>
</evidence>
<organism evidence="8 9">
    <name type="scientific">Halothiobacillus diazotrophicus</name>
    <dbReference type="NCBI Taxonomy" id="1860122"/>
    <lineage>
        <taxon>Bacteria</taxon>
        <taxon>Pseudomonadati</taxon>
        <taxon>Pseudomonadota</taxon>
        <taxon>Gammaproteobacteria</taxon>
        <taxon>Chromatiales</taxon>
        <taxon>Halothiobacillaceae</taxon>
        <taxon>Halothiobacillus</taxon>
    </lineage>
</organism>
<name>A0A191ZJ00_9GAMM</name>
<keyword evidence="5" id="KW-0449">Lipoprotein</keyword>
<dbReference type="PANTHER" id="PTHR37423">
    <property type="entry name" value="SOLUBLE LYTIC MUREIN TRANSGLYCOSYLASE-RELATED"/>
    <property type="match status" value="1"/>
</dbReference>
<dbReference type="STRING" id="1860122.A9404_10890"/>
<dbReference type="CDD" id="cd15830">
    <property type="entry name" value="BamD"/>
    <property type="match status" value="1"/>
</dbReference>
<feature type="domain" description="Outer membrane lipoprotein BamD-like" evidence="7">
    <location>
        <begin position="51"/>
        <end position="255"/>
    </location>
</feature>
<keyword evidence="2 6" id="KW-0472">Membrane</keyword>
<dbReference type="Proteomes" id="UP000078596">
    <property type="component" value="Chromosome"/>
</dbReference>
<comment type="subunit">
    <text evidence="6">Part of the Bam complex.</text>
</comment>
<evidence type="ECO:0000256" key="1">
    <source>
        <dbReference type="ARBA" id="ARBA00022729"/>
    </source>
</evidence>
<protein>
    <recommendedName>
        <fullName evidence="6">Outer membrane protein assembly factor BamD</fullName>
    </recommendedName>
</protein>
<dbReference type="EMBL" id="CP016027">
    <property type="protein sequence ID" value="ANJ67818.1"/>
    <property type="molecule type" value="Genomic_DNA"/>
</dbReference>
<dbReference type="HAMAP" id="MF_00922">
    <property type="entry name" value="OM_assembly_BamD"/>
    <property type="match status" value="1"/>
</dbReference>
<gene>
    <name evidence="6" type="primary">bamD</name>
    <name evidence="8" type="ORF">A9404_10890</name>
</gene>
<keyword evidence="4 6" id="KW-0998">Cell outer membrane</keyword>
<dbReference type="InterPro" id="IPR011990">
    <property type="entry name" value="TPR-like_helical_dom_sf"/>
</dbReference>
<keyword evidence="9" id="KW-1185">Reference proteome</keyword>
<dbReference type="RefSeq" id="WP_066101442.1">
    <property type="nucleotide sequence ID" value="NZ_CP016027.1"/>
</dbReference>
<evidence type="ECO:0000256" key="2">
    <source>
        <dbReference type="ARBA" id="ARBA00023136"/>
    </source>
</evidence>
<dbReference type="InterPro" id="IPR017689">
    <property type="entry name" value="BamD"/>
</dbReference>
<comment type="similarity">
    <text evidence="6">Belongs to the BamD family.</text>
</comment>
<evidence type="ECO:0000259" key="7">
    <source>
        <dbReference type="Pfam" id="PF13525"/>
    </source>
</evidence>
<dbReference type="Pfam" id="PF13525">
    <property type="entry name" value="YfiO"/>
    <property type="match status" value="1"/>
</dbReference>
<proteinExistence type="inferred from homology"/>
<sequence length="272" mass="30312">MSAHTHWHQVFRTSKLISGLVLAGSIVLVSGCSWFSKDDSDKVDLSDPTISAAQLYDEATQAMHEADYGTAIKKFETLEGRYPFGAYTEQAQLEVAYAYYKYDEPDSAIAAADRYIQLHPQGKNVDYALYLKGLANMDRGDSLLNRIAKPDLAYRDQSILKNAFQAFSELVKRFPDSRYTTDASVRLVKIRNYLAEHEIYVAKYYMRRGAWLAAANRAQTALTDFNGSVATIPALKILISAYDKLGLTTEAADAKQVLNATLAANKIPENKN</sequence>
<evidence type="ECO:0000256" key="6">
    <source>
        <dbReference type="HAMAP-Rule" id="MF_00922"/>
    </source>
</evidence>
<dbReference type="PANTHER" id="PTHR37423:SF1">
    <property type="entry name" value="OUTER MEMBRANE PROTEIN ASSEMBLY FACTOR BAMD"/>
    <property type="match status" value="1"/>
</dbReference>
<dbReference type="GO" id="GO:0043165">
    <property type="term" value="P:Gram-negative-bacterium-type cell outer membrane assembly"/>
    <property type="evidence" value="ECO:0007669"/>
    <property type="project" value="UniProtKB-UniRule"/>
</dbReference>
<accession>A0A191ZJ00</accession>
<comment type="function">
    <text evidence="6">Part of the outer membrane protein assembly complex, which is involved in assembly and insertion of beta-barrel proteins into the outer membrane.</text>
</comment>